<comment type="caution">
    <text evidence="1">The sequence shown here is derived from an EMBL/GenBank/DDBJ whole genome shotgun (WGS) entry which is preliminary data.</text>
</comment>
<gene>
    <name evidence="1" type="ORF">S03H2_42844</name>
</gene>
<dbReference type="AlphaFoldDB" id="X1J7F8"/>
<proteinExistence type="predicted"/>
<protein>
    <recommendedName>
        <fullName evidence="2">DUF2283 domain-containing protein</fullName>
    </recommendedName>
</protein>
<evidence type="ECO:0000313" key="1">
    <source>
        <dbReference type="EMBL" id="GAH65693.1"/>
    </source>
</evidence>
<reference evidence="1" key="1">
    <citation type="journal article" date="2014" name="Front. Microbiol.">
        <title>High frequency of phylogenetically diverse reductive dehalogenase-homologous genes in deep subseafloor sedimentary metagenomes.</title>
        <authorList>
            <person name="Kawai M."/>
            <person name="Futagami T."/>
            <person name="Toyoda A."/>
            <person name="Takaki Y."/>
            <person name="Nishi S."/>
            <person name="Hori S."/>
            <person name="Arai W."/>
            <person name="Tsubouchi T."/>
            <person name="Morono Y."/>
            <person name="Uchiyama I."/>
            <person name="Ito T."/>
            <person name="Fujiyama A."/>
            <person name="Inagaki F."/>
            <person name="Takami H."/>
        </authorList>
    </citation>
    <scope>NUCLEOTIDE SEQUENCE</scope>
    <source>
        <strain evidence="1">Expedition CK06-06</strain>
    </source>
</reference>
<sequence length="104" mass="12011">MKKPTIDYDKEADVLYVSFGIDEPSYCEPLNSFVLLELGAFTRQPTGFRVIRPRKRDINKMTVKVGKIIQRRIKTVEKELQDREEVVKNAIKQIGQMKELANVG</sequence>
<name>X1J7F8_9ZZZZ</name>
<evidence type="ECO:0008006" key="2">
    <source>
        <dbReference type="Google" id="ProtNLM"/>
    </source>
</evidence>
<accession>X1J7F8</accession>
<dbReference type="EMBL" id="BARU01026695">
    <property type="protein sequence ID" value="GAH65693.1"/>
    <property type="molecule type" value="Genomic_DNA"/>
</dbReference>
<organism evidence="1">
    <name type="scientific">marine sediment metagenome</name>
    <dbReference type="NCBI Taxonomy" id="412755"/>
    <lineage>
        <taxon>unclassified sequences</taxon>
        <taxon>metagenomes</taxon>
        <taxon>ecological metagenomes</taxon>
    </lineage>
</organism>